<feature type="domain" description="Sensor histidine kinase NatK-like C-terminal" evidence="2">
    <location>
        <begin position="324"/>
        <end position="427"/>
    </location>
</feature>
<sequence length="429" mass="49075">MYSMFLWPIALQYFIYTICILLIDHQIVHKYLFLIVTCLNAILLSVLYPIFGIFSTLIAIFMLAMIFHGFSSSHRPLVYALTLGLLSSLLGDHLASIGDFIVLGSSVIEPGDASQYFHIALSALLSFILAYSFRKALDNWSYAIDYQIIGTIGVFILSTYYIIILYTRFSGGNPEVLALNTTFFILYLCIGLIIFIYYWKISNAKMEEQLLEQRIQLQQDYIRDIEKNYQELREFKHDYQNLLFSMNSYIIEGDLEGLKKYYDQNILPTREIMNLSPANLSLLDKINVPEIRSVLSLKLMMAIEKGISLQITIPEEVKIDTKHTVNLVRILGIVLDNATEGAAVTKKKKIELLILKKKNSLVIRVVNTTNNPLPLNQLKQKGFSTKSNPKNEGLGLHILDELAKTNPYLLIETSIENQRFSQTIYIQTH</sequence>
<dbReference type="InterPro" id="IPR032834">
    <property type="entry name" value="NatK-like_C"/>
</dbReference>
<dbReference type="Pfam" id="PF14501">
    <property type="entry name" value="HATPase_c_5"/>
    <property type="match status" value="1"/>
</dbReference>
<feature type="transmembrane region" description="Helical" evidence="1">
    <location>
        <begin position="6"/>
        <end position="24"/>
    </location>
</feature>
<dbReference type="SUPFAM" id="SSF55874">
    <property type="entry name" value="ATPase domain of HSP90 chaperone/DNA topoisomerase II/histidine kinase"/>
    <property type="match status" value="1"/>
</dbReference>
<dbReference type="GO" id="GO:0042802">
    <property type="term" value="F:identical protein binding"/>
    <property type="evidence" value="ECO:0007669"/>
    <property type="project" value="TreeGrafter"/>
</dbReference>
<dbReference type="Gene3D" id="3.30.565.10">
    <property type="entry name" value="Histidine kinase-like ATPase, C-terminal domain"/>
    <property type="match status" value="1"/>
</dbReference>
<evidence type="ECO:0000256" key="1">
    <source>
        <dbReference type="SAM" id="Phobius"/>
    </source>
</evidence>
<geneLocation type="plasmid" evidence="3">
    <name>pEfm12493</name>
</geneLocation>
<keyword evidence="1" id="KW-1133">Transmembrane helix</keyword>
<organism evidence="3">
    <name type="scientific">Enterococcus faecium</name>
    <name type="common">Streptococcus faecium</name>
    <dbReference type="NCBI Taxonomy" id="1352"/>
    <lineage>
        <taxon>Bacteria</taxon>
        <taxon>Bacillati</taxon>
        <taxon>Bacillota</taxon>
        <taxon>Bacilli</taxon>
        <taxon>Lactobacillales</taxon>
        <taxon>Enterococcaceae</taxon>
        <taxon>Enterococcus</taxon>
    </lineage>
</organism>
<keyword evidence="3" id="KW-0808">Transferase</keyword>
<dbReference type="PANTHER" id="PTHR40448:SF1">
    <property type="entry name" value="TWO-COMPONENT SENSOR HISTIDINE KINASE"/>
    <property type="match status" value="1"/>
</dbReference>
<protein>
    <submittedName>
        <fullName evidence="3">Sensor histidine kinase</fullName>
    </submittedName>
</protein>
<keyword evidence="1" id="KW-0812">Transmembrane</keyword>
<dbReference type="PANTHER" id="PTHR40448">
    <property type="entry name" value="TWO-COMPONENT SENSOR HISTIDINE KINASE"/>
    <property type="match status" value="1"/>
</dbReference>
<gene>
    <name evidence="3" type="ORF">pEfm12493_007</name>
</gene>
<feature type="transmembrane region" description="Helical" evidence="1">
    <location>
        <begin position="77"/>
        <end position="95"/>
    </location>
</feature>
<keyword evidence="3" id="KW-0614">Plasmid</keyword>
<name>A0A0D5MBD2_ENTFC</name>
<evidence type="ECO:0000313" key="3">
    <source>
        <dbReference type="EMBL" id="AJY53491.1"/>
    </source>
</evidence>
<feature type="transmembrane region" description="Helical" evidence="1">
    <location>
        <begin position="115"/>
        <end position="134"/>
    </location>
</feature>
<keyword evidence="1" id="KW-0472">Membrane</keyword>
<accession>A0A0D5MBD2</accession>
<evidence type="ECO:0000259" key="2">
    <source>
        <dbReference type="Pfam" id="PF14501"/>
    </source>
</evidence>
<proteinExistence type="predicted"/>
<feature type="transmembrane region" description="Helical" evidence="1">
    <location>
        <begin position="146"/>
        <end position="166"/>
    </location>
</feature>
<dbReference type="AlphaFoldDB" id="A0A0D5MBD2"/>
<feature type="transmembrane region" description="Helical" evidence="1">
    <location>
        <begin position="53"/>
        <end position="70"/>
    </location>
</feature>
<dbReference type="EMBL" id="KP342511">
    <property type="protein sequence ID" value="AJY53491.1"/>
    <property type="molecule type" value="Genomic_DNA"/>
</dbReference>
<dbReference type="GO" id="GO:0016301">
    <property type="term" value="F:kinase activity"/>
    <property type="evidence" value="ECO:0007669"/>
    <property type="project" value="UniProtKB-KW"/>
</dbReference>
<reference evidence="3" key="1">
    <citation type="journal article" date="2015" name="J. Antimicrob. Chemother.">
        <title>Vancomycin-resistant Enterococcus faecium harbouring vanN in Canada: a case and complete sequence of pEfm12493 harbouring the vanN operon.</title>
        <authorList>
            <person name="Boyd D.A."/>
            <person name="Levesque S."/>
            <person name="Picard A.C."/>
            <person name="Golding G.R."/>
        </authorList>
    </citation>
    <scope>NUCLEOTIDE SEQUENCE</scope>
    <source>
        <strain evidence="3">N12-493</strain>
        <plasmid evidence="3">pEfm12493</plasmid>
    </source>
</reference>
<keyword evidence="3" id="KW-0418">Kinase</keyword>
<dbReference type="InterPro" id="IPR036890">
    <property type="entry name" value="HATPase_C_sf"/>
</dbReference>
<feature type="transmembrane region" description="Helical" evidence="1">
    <location>
        <begin position="178"/>
        <end position="199"/>
    </location>
</feature>